<dbReference type="OrthoDB" id="514294at2759"/>
<keyword evidence="2 6" id="KW-0812">Transmembrane</keyword>
<feature type="compositionally biased region" description="Pro residues" evidence="5">
    <location>
        <begin position="1329"/>
        <end position="1339"/>
    </location>
</feature>
<feature type="region of interest" description="Disordered" evidence="5">
    <location>
        <begin position="1304"/>
        <end position="1340"/>
    </location>
</feature>
<name>A0A2P6TDW7_CHLSO</name>
<feature type="compositionally biased region" description="Pro residues" evidence="5">
    <location>
        <begin position="516"/>
        <end position="533"/>
    </location>
</feature>
<evidence type="ECO:0000256" key="6">
    <source>
        <dbReference type="SAM" id="Phobius"/>
    </source>
</evidence>
<feature type="chain" id="PRO_5015154607" description="PA14 domain-containing protein" evidence="7">
    <location>
        <begin position="51"/>
        <end position="2622"/>
    </location>
</feature>
<dbReference type="Gene3D" id="2.60.40.10">
    <property type="entry name" value="Immunoglobulins"/>
    <property type="match status" value="3"/>
</dbReference>
<dbReference type="STRING" id="3076.A0A2P6TDW7"/>
<feature type="transmembrane region" description="Helical" evidence="6">
    <location>
        <begin position="2323"/>
        <end position="2346"/>
    </location>
</feature>
<evidence type="ECO:0000313" key="10">
    <source>
        <dbReference type="Proteomes" id="UP000239899"/>
    </source>
</evidence>
<feature type="region of interest" description="Disordered" evidence="5">
    <location>
        <begin position="793"/>
        <end position="819"/>
    </location>
</feature>
<feature type="region of interest" description="Disordered" evidence="5">
    <location>
        <begin position="2456"/>
        <end position="2485"/>
    </location>
</feature>
<dbReference type="GO" id="GO:0016020">
    <property type="term" value="C:membrane"/>
    <property type="evidence" value="ECO:0007669"/>
    <property type="project" value="UniProtKB-SubCell"/>
</dbReference>
<evidence type="ECO:0000256" key="2">
    <source>
        <dbReference type="ARBA" id="ARBA00022692"/>
    </source>
</evidence>
<evidence type="ECO:0000256" key="7">
    <source>
        <dbReference type="SAM" id="SignalP"/>
    </source>
</evidence>
<accession>A0A2P6TDW7</accession>
<keyword evidence="7" id="KW-0732">Signal</keyword>
<dbReference type="InterPro" id="IPR011658">
    <property type="entry name" value="PA14_dom"/>
</dbReference>
<feature type="region of interest" description="Disordered" evidence="5">
    <location>
        <begin position="464"/>
        <end position="536"/>
    </location>
</feature>
<dbReference type="Gene3D" id="3.90.182.10">
    <property type="entry name" value="Toxin - Anthrax Protective Antigen,domain 1"/>
    <property type="match status" value="1"/>
</dbReference>
<evidence type="ECO:0000256" key="3">
    <source>
        <dbReference type="ARBA" id="ARBA00022989"/>
    </source>
</evidence>
<evidence type="ECO:0000256" key="1">
    <source>
        <dbReference type="ARBA" id="ARBA00004141"/>
    </source>
</evidence>
<feature type="compositionally biased region" description="Pro residues" evidence="5">
    <location>
        <begin position="1307"/>
        <end position="1318"/>
    </location>
</feature>
<dbReference type="Pfam" id="PF07691">
    <property type="entry name" value="PA14"/>
    <property type="match status" value="1"/>
</dbReference>
<feature type="signal peptide" evidence="7">
    <location>
        <begin position="1"/>
        <end position="50"/>
    </location>
</feature>
<feature type="compositionally biased region" description="Low complexity" evidence="5">
    <location>
        <begin position="464"/>
        <end position="482"/>
    </location>
</feature>
<dbReference type="InterPro" id="IPR037524">
    <property type="entry name" value="PA14/GLEYA"/>
</dbReference>
<feature type="compositionally biased region" description="Gly residues" evidence="5">
    <location>
        <begin position="2464"/>
        <end position="2481"/>
    </location>
</feature>
<evidence type="ECO:0000256" key="4">
    <source>
        <dbReference type="ARBA" id="ARBA00023136"/>
    </source>
</evidence>
<sequence length="2622" mass="265784">MSITHASRPPMPAGARRRRPCGAAAPLLRLACRAALLALLLLAAPQLAAADAGLTRELYHMAGVTSLPVPYGTPSGIDVVPTLNCAPAANCYPAPTQAVIYGYILIGSGTYNFYLGSRDGASVEIGGVAVVSNPGGSGWVESSAAGSYTSGWQYIEIQYVSATAGTGNNGLTLPPSPPPPSPPSIGAWTQLPGTAMAVSLSYSGHLWGCGAPAVSKTCSASASEGLAMWWDPYGSGWQQWNGGTCTNVAAARDGSAYITNDCGTVYHSGADPWAAMYDASPALDIALGLDGTLYVLAWDGTSATSSSIRWLRSGVWAANGAASGAVRLAADWKKGYAVTTDHSVQQYDPTLGFVTRFSRVACDLAFDSWGTPWFVAWTGASCSGVFYYNNATGVATQVYWGPANQLTVGARDASGSADLAVLLADGTVWRALVPCTVAPPTATAFSQPSSASAAFAAFQPQPAAALATTQPQPAAPLAASQPQPTPTVAASQPQPKPATPLIASQPQPAATLATTQPPPPRPPLPPSPPPPPGLLVQVYPITDQLLTDFPDWATRPPPNVTWAASIDCPTMEECFWEFQQENVAALFTGWLHTPASGTYTFTLESDDGSRLLLDGTLAVDNGGEHGWWDESASIWLAAGWHHLRLEFFNGGGDGDVPTPADKFVPAPPTVDTDPPVLRLLGGPELVVQQGQLLQQAPGFGATAVDGVDGAITAISFSGLQAVNTSQAGRYSLTYSAADRAGNVASASQTIVVRSPCTAPERLCLSSCSCSSFGVCLGGGKPCPSVTVAAASMGGSTPSGGSGSSGGSSGGSGSGSTGAAAAVDTTPPVIILGNASCAPGSTPAGSTGVSNVRALTAAGMEVVLTSVPVGCAFWDNLTVWDAVDGNLTAGASSFGAAAVDTSAPTWPGQPYVITYQAADAAGNQATPKQRRVAVVCPLGEAPCNSTSLLAAMSGRAGSGKPYCSSQGGMCLGPTPAAAAGSAGTGTSGSAAAPLPQLELIGPEVVYVPAGQPYSACPPSPPANLLCDRGATAWQQQDGSLTPFVEACSSGSSRLLFAASGLSGCNISTATPGVRTVTFSVTDSLGRRATANRTLLVQQQCAAGERRCADQVTCSTGGTCLADLASPGSTGSAPLAAPPAAAPQPPTIQLFTTPALPAALSIRQGSSYAACAPGQQPSKELPCELGATAAFGGTNLTAAVLACPPPSCLGSTRCPQALFSSRGLAPCTIDTSQPIGTVIQIPFVMWSTAQPALNASATRTLVIAPPCDPGLYPCPATGSKTVCSGVPCALLATLLPQRSGPLVALVAPAAPPPPPPPPPLSTSSRQTPPARGVPPPPPPAPQLQLQLQREQVVVMRYGQPPEHTLLPCSTAAAAAGGGCRAVAYDATGNDLSSDISVTDATCSGAAAAASDTLCWPCDLSAAQQGTCLPGRYTLNFTVVDDGGVSATAQLRLLLVQRFSLAATVSLFPGADPGNAAEATAAAVAAAAEAVAGNATLLRQLAVAFNASLAPTLQPLQLNITAASTSQASVGSTSAVAGAASEAAAAVAAAGPARSLTGQQRRLAQAPAPAPEAASSTPALQLSFSLEALSPNPLLYAGGTAPTVPAAAASHLLLQSIDAAFADSLQQTAAAACAALAAVLAANPATAAALQGAGGSFSCSPPEQMGSVEAITPAVSFDAASWLPVLSALGAADQQLQALRAALAAFAAAADAGQHLAAVASAWGALMTAYNGSQLSLPELQAVAASLQTAAPLLGLPVLTTSAAAAVQRSQYAALTSLSGINLFSAGLLAEFSSQSSYCQQQGSGSGASRLTFCLDTHTGAGCSASEAAVGERASGRRQYIGSRGSNVLIGGLFLHQRRRAVPTLQQAAADCSARFVNLTFRCQYASALEAAAAAGINTSYLAPAAEGQQGAGELPPAWGVDPAVLESSALHYAPLAYSMGLYYNTSPASPDLNHNRQPFGFQPRVLPHFPPGGPLVLETSLSQDGAARVLRYLRDGSFLDDAQSASLDVRLLTYNPALDVLGYFRGRIQWEAAGHVAANCWASAMPIASFTPASLRHSGGNRQRLAANVLLGVLVAARAALLLRRLLRKLRAQQRSAAGTAVALMLLALVLLSASLAVEQSFDVRVDYTLYDAANHAKAHMLLTNRAEPGTDTATAALSALAAADSATAAVGAAATVPGGPARWLLPAADAGFDEFASALAAIDTISTLDTLSSSVQGIVLMLMVVRLMWSLTAQRRLSVITRTITQSAGALAHLLLLTGAVVTLLVAAGVLVLGDLTPTLGDLPTALRAVFEGFLVGDLRDVVRELREAGAVARLNPVQSFTSVLWLVLLPVLSLFILRQFVLAVMLDEFSKLKRQAGNVPGIAADVAALLRERGQVVAQGAPTNAELLELWQHVAPPVPVPSAGPSRKASRLSRLLTRATPRSSGASGGASSGRFARWLSTSSAGRSVSRLLGLPASSPQQAAGQGGAAAGSQGGTAGPGGEAEVDGIPVMEVAGDTVDLDGLTLVLSAANAAAGGELAPLEVQAAARAIMRRFGQSQVAAAAQRLSQRPASLVPGGEAQQQQARLLAAAQLHLARMQAAPDDATMHVERRQLFECLAASTAAMVQQNEDAEAELRELSRGE</sequence>
<feature type="transmembrane region" description="Helical" evidence="6">
    <location>
        <begin position="2094"/>
        <end position="2116"/>
    </location>
</feature>
<dbReference type="Proteomes" id="UP000239899">
    <property type="component" value="Unassembled WGS sequence"/>
</dbReference>
<keyword evidence="4 6" id="KW-0472">Membrane</keyword>
<dbReference type="PROSITE" id="PS51820">
    <property type="entry name" value="PA14"/>
    <property type="match status" value="1"/>
</dbReference>
<reference evidence="9 10" key="1">
    <citation type="journal article" date="2018" name="Plant J.">
        <title>Genome sequences of Chlorella sorokiniana UTEX 1602 and Micractinium conductrix SAG 241.80: implications to maltose excretion by a green alga.</title>
        <authorList>
            <person name="Arriola M.B."/>
            <person name="Velmurugan N."/>
            <person name="Zhang Y."/>
            <person name="Plunkett M.H."/>
            <person name="Hondzo H."/>
            <person name="Barney B.M."/>
        </authorList>
    </citation>
    <scope>NUCLEOTIDE SEQUENCE [LARGE SCALE GENOMIC DNA]</scope>
    <source>
        <strain evidence="10">UTEX 1602</strain>
    </source>
</reference>
<feature type="transmembrane region" description="Helical" evidence="6">
    <location>
        <begin position="2063"/>
        <end position="2082"/>
    </location>
</feature>
<keyword evidence="3 6" id="KW-1133">Transmembrane helix</keyword>
<dbReference type="InterPro" id="IPR013783">
    <property type="entry name" value="Ig-like_fold"/>
</dbReference>
<evidence type="ECO:0000313" key="9">
    <source>
        <dbReference type="EMBL" id="PRW20834.1"/>
    </source>
</evidence>
<dbReference type="PANTHER" id="PTHR45725">
    <property type="entry name" value="FORMIN HOMOLOGY 2 FAMILY MEMBER"/>
    <property type="match status" value="1"/>
</dbReference>
<feature type="transmembrane region" description="Helical" evidence="6">
    <location>
        <begin position="2249"/>
        <end position="2272"/>
    </location>
</feature>
<dbReference type="SMART" id="SM00758">
    <property type="entry name" value="PA14"/>
    <property type="match status" value="1"/>
</dbReference>
<dbReference type="InterPro" id="IPR032179">
    <property type="entry name" value="Cry22Aa_Ig-like"/>
</dbReference>
<dbReference type="Pfam" id="PF08016">
    <property type="entry name" value="PKD_channel"/>
    <property type="match status" value="1"/>
</dbReference>
<feature type="compositionally biased region" description="Gly residues" evidence="5">
    <location>
        <begin position="796"/>
        <end position="815"/>
    </location>
</feature>
<evidence type="ECO:0000259" key="8">
    <source>
        <dbReference type="PROSITE" id="PS51820"/>
    </source>
</evidence>
<feature type="domain" description="PA14" evidence="8">
    <location>
        <begin position="529"/>
        <end position="676"/>
    </location>
</feature>
<feature type="compositionally biased region" description="Low complexity" evidence="5">
    <location>
        <begin position="504"/>
        <end position="515"/>
    </location>
</feature>
<comment type="subcellular location">
    <subcellularLocation>
        <location evidence="1">Membrane</location>
        <topology evidence="1">Multi-pass membrane protein</topology>
    </subcellularLocation>
</comment>
<proteinExistence type="predicted"/>
<protein>
    <recommendedName>
        <fullName evidence="8">PA14 domain-containing protein</fullName>
    </recommendedName>
</protein>
<evidence type="ECO:0000256" key="5">
    <source>
        <dbReference type="SAM" id="MobiDB-lite"/>
    </source>
</evidence>
<organism evidence="9 10">
    <name type="scientific">Chlorella sorokiniana</name>
    <name type="common">Freshwater green alga</name>
    <dbReference type="NCBI Taxonomy" id="3076"/>
    <lineage>
        <taxon>Eukaryota</taxon>
        <taxon>Viridiplantae</taxon>
        <taxon>Chlorophyta</taxon>
        <taxon>core chlorophytes</taxon>
        <taxon>Trebouxiophyceae</taxon>
        <taxon>Chlorellales</taxon>
        <taxon>Chlorellaceae</taxon>
        <taxon>Chlorella clade</taxon>
        <taxon>Chlorella</taxon>
    </lineage>
</organism>
<gene>
    <name evidence="9" type="ORF">C2E21_8605</name>
</gene>
<comment type="caution">
    <text evidence="9">The sequence shown here is derived from an EMBL/GenBank/DDBJ whole genome shotgun (WGS) entry which is preliminary data.</text>
</comment>
<keyword evidence="10" id="KW-1185">Reference proteome</keyword>
<dbReference type="SUPFAM" id="SSF56988">
    <property type="entry name" value="Anthrax protective antigen"/>
    <property type="match status" value="1"/>
</dbReference>
<dbReference type="InterPro" id="IPR013122">
    <property type="entry name" value="PKD1_2_channel"/>
</dbReference>
<dbReference type="Pfam" id="PF16403">
    <property type="entry name" value="Bact_surface_Ig-like"/>
    <property type="match status" value="1"/>
</dbReference>
<feature type="transmembrane region" description="Helical" evidence="6">
    <location>
        <begin position="2210"/>
        <end position="2228"/>
    </location>
</feature>
<dbReference type="PANTHER" id="PTHR45725:SF1">
    <property type="entry name" value="DISHEVELLED ASSOCIATED ACTIVATOR OF MORPHOGENESIS, ISOFORM D"/>
    <property type="match status" value="1"/>
</dbReference>
<dbReference type="InterPro" id="IPR051425">
    <property type="entry name" value="Formin_Homology"/>
</dbReference>
<dbReference type="EMBL" id="LHPG02000021">
    <property type="protein sequence ID" value="PRW20834.1"/>
    <property type="molecule type" value="Genomic_DNA"/>
</dbReference>